<dbReference type="PANTHER" id="PTHR43772">
    <property type="entry name" value="ENDO-1,4-BETA-XYLANASE"/>
    <property type="match status" value="1"/>
</dbReference>
<dbReference type="InterPro" id="IPR023296">
    <property type="entry name" value="Glyco_hydro_beta-prop_sf"/>
</dbReference>
<dbReference type="Gene3D" id="2.115.10.20">
    <property type="entry name" value="Glycosyl hydrolase domain, family 43"/>
    <property type="match status" value="1"/>
</dbReference>
<evidence type="ECO:0000256" key="1">
    <source>
        <dbReference type="ARBA" id="ARBA00009865"/>
    </source>
</evidence>
<dbReference type="SUPFAM" id="SSF75005">
    <property type="entry name" value="Arabinanase/levansucrase/invertase"/>
    <property type="match status" value="1"/>
</dbReference>
<gene>
    <name evidence="7" type="ORF">QRT04_04265</name>
</gene>
<dbReference type="InterPro" id="IPR006710">
    <property type="entry name" value="Glyco_hydro_43"/>
</dbReference>
<organism evidence="7 8">
    <name type="scientific">Cellulomonas alba</name>
    <dbReference type="NCBI Taxonomy" id="3053467"/>
    <lineage>
        <taxon>Bacteria</taxon>
        <taxon>Bacillati</taxon>
        <taxon>Actinomycetota</taxon>
        <taxon>Actinomycetes</taxon>
        <taxon>Micrococcales</taxon>
        <taxon>Cellulomonadaceae</taxon>
        <taxon>Cellulomonas</taxon>
    </lineage>
</organism>
<accession>A0ABT7SD74</accession>
<dbReference type="InterPro" id="IPR052176">
    <property type="entry name" value="Glycosyl_Hydrlase_43_Enz"/>
</dbReference>
<dbReference type="EMBL" id="JAUCGQ010000001">
    <property type="protein sequence ID" value="MDM7854138.1"/>
    <property type="molecule type" value="Genomic_DNA"/>
</dbReference>
<evidence type="ECO:0000313" key="7">
    <source>
        <dbReference type="EMBL" id="MDM7854138.1"/>
    </source>
</evidence>
<dbReference type="CDD" id="cd18619">
    <property type="entry name" value="GH43_CoXyl43_like"/>
    <property type="match status" value="1"/>
</dbReference>
<evidence type="ECO:0000256" key="4">
    <source>
        <dbReference type="ARBA" id="ARBA00023277"/>
    </source>
</evidence>
<keyword evidence="2" id="KW-0624">Polysaccharide degradation</keyword>
<evidence type="ECO:0000313" key="8">
    <source>
        <dbReference type="Proteomes" id="UP001529338"/>
    </source>
</evidence>
<keyword evidence="5 6" id="KW-0326">Glycosidase</keyword>
<dbReference type="RefSeq" id="WP_289453751.1">
    <property type="nucleotide sequence ID" value="NZ_JAUCGQ010000001.1"/>
</dbReference>
<dbReference type="Proteomes" id="UP001529338">
    <property type="component" value="Unassembled WGS sequence"/>
</dbReference>
<dbReference type="PANTHER" id="PTHR43772:SF2">
    <property type="entry name" value="PUTATIVE (AFU_ORTHOLOGUE AFUA_2G04480)-RELATED"/>
    <property type="match status" value="1"/>
</dbReference>
<keyword evidence="4" id="KW-0119">Carbohydrate metabolism</keyword>
<protein>
    <submittedName>
        <fullName evidence="7">Glycoside hydrolase family 43 protein</fullName>
    </submittedName>
</protein>
<evidence type="ECO:0000256" key="5">
    <source>
        <dbReference type="ARBA" id="ARBA00023295"/>
    </source>
</evidence>
<dbReference type="GO" id="GO:0016787">
    <property type="term" value="F:hydrolase activity"/>
    <property type="evidence" value="ECO:0007669"/>
    <property type="project" value="UniProtKB-KW"/>
</dbReference>
<reference evidence="7 8" key="1">
    <citation type="submission" date="2023-06" db="EMBL/GenBank/DDBJ databases">
        <title>Cellulomonas sp. MW4 Whole genome sequence.</title>
        <authorList>
            <person name="Park S."/>
        </authorList>
    </citation>
    <scope>NUCLEOTIDE SEQUENCE [LARGE SCALE GENOMIC DNA]</scope>
    <source>
        <strain evidence="7 8">MW4</strain>
    </source>
</reference>
<keyword evidence="8" id="KW-1185">Reference proteome</keyword>
<sequence length="326" mass="35673">MEATTTAPQTTTGPLVDDIYTADPSGHVWDGTLYVYPSHDIPTDVPADRDGGQYAMTDYHVLSLAEPTARAADHGVALALADVPWASKQLWAPDAARKGGTYFLYFPARDKKGAFRIGVATSSSPTGPFTADPRPIAGSYSIDPAVFTDDDGATYMYFGGLIGGELQRYRDDKPLGRDDYPADDAPALGARVVRLSDDLHHFAEPTREVVVLDEHGKPLTAGDDRAFFEGSWMSKREGTYYFMWSTGPSHHLAYATGSSPYGPFAYRGIVLDPVDGWTTHGSMVEFDDQWYLLYHSARKSGQDNLRDVLMAPLEFEADGSIRTITP</sequence>
<proteinExistence type="inferred from homology"/>
<keyword evidence="3 6" id="KW-0378">Hydrolase</keyword>
<evidence type="ECO:0000256" key="3">
    <source>
        <dbReference type="ARBA" id="ARBA00022801"/>
    </source>
</evidence>
<evidence type="ECO:0000256" key="6">
    <source>
        <dbReference type="RuleBase" id="RU361187"/>
    </source>
</evidence>
<evidence type="ECO:0000256" key="2">
    <source>
        <dbReference type="ARBA" id="ARBA00022651"/>
    </source>
</evidence>
<comment type="caution">
    <text evidence="7">The sequence shown here is derived from an EMBL/GenBank/DDBJ whole genome shotgun (WGS) entry which is preliminary data.</text>
</comment>
<keyword evidence="2" id="KW-0858">Xylan degradation</keyword>
<dbReference type="Pfam" id="PF04616">
    <property type="entry name" value="Glyco_hydro_43"/>
    <property type="match status" value="1"/>
</dbReference>
<name>A0ABT7SD74_9CELL</name>
<comment type="similarity">
    <text evidence="1 6">Belongs to the glycosyl hydrolase 43 family.</text>
</comment>